<dbReference type="GO" id="GO:0051996">
    <property type="term" value="F:squalene synthase [NAD(P)H] activity"/>
    <property type="evidence" value="ECO:0007669"/>
    <property type="project" value="InterPro"/>
</dbReference>
<dbReference type="SUPFAM" id="SSF48576">
    <property type="entry name" value="Terpenoid synthases"/>
    <property type="match status" value="1"/>
</dbReference>
<gene>
    <name evidence="1" type="ORF">TVD_07360</name>
</gene>
<dbReference type="EMBL" id="CP011367">
    <property type="protein sequence ID" value="AKJ95193.1"/>
    <property type="molecule type" value="Genomic_DNA"/>
</dbReference>
<proteinExistence type="predicted"/>
<keyword evidence="2" id="KW-1185">Reference proteome</keyword>
<dbReference type="STRING" id="106634.TVD_07360"/>
<evidence type="ECO:0000313" key="1">
    <source>
        <dbReference type="EMBL" id="AKJ95193.1"/>
    </source>
</evidence>
<evidence type="ECO:0000313" key="2">
    <source>
        <dbReference type="Proteomes" id="UP000064201"/>
    </source>
</evidence>
<dbReference type="PROSITE" id="PS01045">
    <property type="entry name" value="SQUALEN_PHYTOEN_SYN_2"/>
    <property type="match status" value="1"/>
</dbReference>
<dbReference type="InterPro" id="IPR033904">
    <property type="entry name" value="Trans_IPPS_HH"/>
</dbReference>
<dbReference type="NCBIfam" id="TIGR03465">
    <property type="entry name" value="HpnD"/>
    <property type="match status" value="1"/>
</dbReference>
<dbReference type="SFLD" id="SFLDG01018">
    <property type="entry name" value="Squalene/Phytoene_Synthase_Lik"/>
    <property type="match status" value="1"/>
</dbReference>
<dbReference type="InterPro" id="IPR008949">
    <property type="entry name" value="Isoprenoid_synthase_dom_sf"/>
</dbReference>
<dbReference type="InterPro" id="IPR044843">
    <property type="entry name" value="Trans_IPPS_bact-type"/>
</dbReference>
<dbReference type="Pfam" id="PF00494">
    <property type="entry name" value="SQS_PSY"/>
    <property type="match status" value="1"/>
</dbReference>
<dbReference type="AlphaFoldDB" id="A0A0G3G1X0"/>
<dbReference type="CDD" id="cd00683">
    <property type="entry name" value="Trans_IPPS_HH"/>
    <property type="match status" value="1"/>
</dbReference>
<dbReference type="OrthoDB" id="9807580at2"/>
<sequence length="286" mass="33793">MSPDEYCEEKAAQSGSSFYYAFRFLEPDRRRAITALYAFCREVDDIVDEVSEESIARTKLDWWRQEIERLFAGEPRHPITQALQPHIAAFDLGREYFDEIIDGMQMDLDYDSYPDFTTLSLYCYRAASVVGILSAHIFGYTDRRTLKYAHDLGMALQLTNILRDVHEDAMRGRVYIPMDELSKHGVKPEEFQINITDDRHRALFAEQAERARRYYERAEEHLPDADRYAQRPGLIMAAIYRTLLDEIADDGYRVLEHRVRLTPIRKLWIAWRTARRLKREQRRRAA</sequence>
<dbReference type="PATRIC" id="fig|106634.4.peg.1504"/>
<dbReference type="SFLD" id="SFLDG01212">
    <property type="entry name" value="Phytoene_synthase_like"/>
    <property type="match status" value="1"/>
</dbReference>
<dbReference type="Proteomes" id="UP000064201">
    <property type="component" value="Chromosome"/>
</dbReference>
<accession>A0A0G3G1X0</accession>
<reference evidence="1 2" key="1">
    <citation type="submission" date="2015-04" db="EMBL/GenBank/DDBJ databases">
        <title>Complete Sequence for the Genome of the Thioalkalivibrio versutus D301.</title>
        <authorList>
            <person name="Mu T."/>
            <person name="Zhou J."/>
            <person name="Xu X."/>
        </authorList>
    </citation>
    <scope>NUCLEOTIDE SEQUENCE [LARGE SCALE GENOMIC DNA]</scope>
    <source>
        <strain evidence="1 2">D301</strain>
    </source>
</reference>
<protein>
    <submittedName>
        <fullName evidence="1">Phytoene synthase</fullName>
    </submittedName>
</protein>
<dbReference type="InterPro" id="IPR019845">
    <property type="entry name" value="Squalene/phytoene_synthase_CS"/>
</dbReference>
<dbReference type="SFLD" id="SFLDS00005">
    <property type="entry name" value="Isoprenoid_Synthase_Type_I"/>
    <property type="match status" value="1"/>
</dbReference>
<dbReference type="GO" id="GO:0016117">
    <property type="term" value="P:carotenoid biosynthetic process"/>
    <property type="evidence" value="ECO:0007669"/>
    <property type="project" value="InterPro"/>
</dbReference>
<dbReference type="PANTHER" id="PTHR31480">
    <property type="entry name" value="BIFUNCTIONAL LYCOPENE CYCLASE/PHYTOENE SYNTHASE"/>
    <property type="match status" value="1"/>
</dbReference>
<dbReference type="GO" id="GO:0004311">
    <property type="term" value="F:geranylgeranyl diphosphate synthase activity"/>
    <property type="evidence" value="ECO:0007669"/>
    <property type="project" value="InterPro"/>
</dbReference>
<dbReference type="RefSeq" id="WP_018169881.1">
    <property type="nucleotide sequence ID" value="NZ_CP011367.1"/>
</dbReference>
<dbReference type="InterPro" id="IPR017828">
    <property type="entry name" value="SQ_synth_HpnD-like"/>
</dbReference>
<name>A0A0G3G1X0_9GAMM</name>
<dbReference type="Gene3D" id="1.10.600.10">
    <property type="entry name" value="Farnesyl Diphosphate Synthase"/>
    <property type="match status" value="1"/>
</dbReference>
<organism evidence="1 2">
    <name type="scientific">Thioalkalivibrio versutus</name>
    <dbReference type="NCBI Taxonomy" id="106634"/>
    <lineage>
        <taxon>Bacteria</taxon>
        <taxon>Pseudomonadati</taxon>
        <taxon>Pseudomonadota</taxon>
        <taxon>Gammaproteobacteria</taxon>
        <taxon>Chromatiales</taxon>
        <taxon>Ectothiorhodospiraceae</taxon>
        <taxon>Thioalkalivibrio</taxon>
    </lineage>
</organism>
<dbReference type="KEGG" id="tvr:TVD_07360"/>
<dbReference type="InterPro" id="IPR002060">
    <property type="entry name" value="Squ/phyt_synthse"/>
</dbReference>